<dbReference type="GO" id="GO:0009437">
    <property type="term" value="P:carnitine metabolic process"/>
    <property type="evidence" value="ECO:0007669"/>
    <property type="project" value="TreeGrafter"/>
</dbReference>
<keyword evidence="7" id="KW-1185">Reference proteome</keyword>
<evidence type="ECO:0000256" key="1">
    <source>
        <dbReference type="ARBA" id="ARBA00022832"/>
    </source>
</evidence>
<dbReference type="EMBL" id="VSRR010000395">
    <property type="protein sequence ID" value="MPC14997.1"/>
    <property type="molecule type" value="Genomic_DNA"/>
</dbReference>
<dbReference type="GO" id="GO:0004095">
    <property type="term" value="F:carnitine O-palmitoyltransferase activity"/>
    <property type="evidence" value="ECO:0007669"/>
    <property type="project" value="TreeGrafter"/>
</dbReference>
<evidence type="ECO:0000256" key="2">
    <source>
        <dbReference type="ARBA" id="ARBA00023098"/>
    </source>
</evidence>
<dbReference type="Proteomes" id="UP000324222">
    <property type="component" value="Unassembled WGS sequence"/>
</dbReference>
<dbReference type="Gene3D" id="6.10.250.1760">
    <property type="match status" value="1"/>
</dbReference>
<keyword evidence="2" id="KW-0443">Lipid metabolism</keyword>
<dbReference type="GO" id="GO:0006631">
    <property type="term" value="P:fatty acid metabolic process"/>
    <property type="evidence" value="ECO:0007669"/>
    <property type="project" value="UniProtKB-KW"/>
</dbReference>
<dbReference type="Gene3D" id="3.30.559.70">
    <property type="entry name" value="Choline/Carnitine o-acyltransferase, domain 2"/>
    <property type="match status" value="1"/>
</dbReference>
<evidence type="ECO:0000313" key="6">
    <source>
        <dbReference type="EMBL" id="MPC14997.1"/>
    </source>
</evidence>
<reference evidence="6 7" key="1">
    <citation type="submission" date="2019-05" db="EMBL/GenBank/DDBJ databases">
        <title>Another draft genome of Portunus trituberculatus and its Hox gene families provides insights of decapod evolution.</title>
        <authorList>
            <person name="Jeong J.-H."/>
            <person name="Song I."/>
            <person name="Kim S."/>
            <person name="Choi T."/>
            <person name="Kim D."/>
            <person name="Ryu S."/>
            <person name="Kim W."/>
        </authorList>
    </citation>
    <scope>NUCLEOTIDE SEQUENCE [LARGE SCALE GENOMIC DNA]</scope>
    <source>
        <tissue evidence="6">Muscle</tissue>
    </source>
</reference>
<dbReference type="AlphaFoldDB" id="A0A5B7CZ04"/>
<dbReference type="OrthoDB" id="240216at2759"/>
<evidence type="ECO:0000313" key="7">
    <source>
        <dbReference type="Proteomes" id="UP000324222"/>
    </source>
</evidence>
<keyword evidence="1" id="KW-0276">Fatty acid metabolism</keyword>
<dbReference type="Pfam" id="PF16484">
    <property type="entry name" value="CPT_N"/>
    <property type="match status" value="1"/>
</dbReference>
<dbReference type="SUPFAM" id="SSF52777">
    <property type="entry name" value="CoA-dependent acyltransferases"/>
    <property type="match status" value="1"/>
</dbReference>
<keyword evidence="6" id="KW-0808">Transferase</keyword>
<dbReference type="Pfam" id="PF00755">
    <property type="entry name" value="Carn_acyltransf"/>
    <property type="match status" value="1"/>
</dbReference>
<dbReference type="InterPro" id="IPR042231">
    <property type="entry name" value="Cho/carn_acyl_trans_2"/>
</dbReference>
<organism evidence="6 7">
    <name type="scientific">Portunus trituberculatus</name>
    <name type="common">Swimming crab</name>
    <name type="synonym">Neptunus trituberculatus</name>
    <dbReference type="NCBI Taxonomy" id="210409"/>
    <lineage>
        <taxon>Eukaryota</taxon>
        <taxon>Metazoa</taxon>
        <taxon>Ecdysozoa</taxon>
        <taxon>Arthropoda</taxon>
        <taxon>Crustacea</taxon>
        <taxon>Multicrustacea</taxon>
        <taxon>Malacostraca</taxon>
        <taxon>Eumalacostraca</taxon>
        <taxon>Eucarida</taxon>
        <taxon>Decapoda</taxon>
        <taxon>Pleocyemata</taxon>
        <taxon>Brachyura</taxon>
        <taxon>Eubrachyura</taxon>
        <taxon>Portunoidea</taxon>
        <taxon>Portunidae</taxon>
        <taxon>Portuninae</taxon>
        <taxon>Portunus</taxon>
    </lineage>
</organism>
<protein>
    <submittedName>
        <fullName evidence="6">Carnitine O-palmitoyltransferase 1, muscle isoform</fullName>
    </submittedName>
</protein>
<dbReference type="InterPro" id="IPR039551">
    <property type="entry name" value="Cho/carn_acyl_trans"/>
</dbReference>
<feature type="domain" description="Choline/carnitine acyltransferase" evidence="4">
    <location>
        <begin position="101"/>
        <end position="226"/>
    </location>
</feature>
<comment type="caution">
    <text evidence="6">The sequence shown here is derived from an EMBL/GenBank/DDBJ whole genome shotgun (WGS) entry which is preliminary data.</text>
</comment>
<name>A0A5B7CZ04_PORTR</name>
<sequence length="317" mass="35563">MAEAHSAVAFSFAITHEGVHVNYDREVLHVIWHSGLRSWRRNIHRFVIHKPFPPIVYQQNNVQCGLFPASISSLALTVGGYNALYLARDQYVSGFDISLGLMDKLKHHIMAQNMVPLCSYQYERTFNTTRIPGVQTDKIVHFSDSTHIIVYHAGRFFKMPCYYKGRLLNPKELQMQFDRILADESVPEKGEATLGALTAGERTPWAEARTKFFNKGVNYSSLKDIEPWQGVSMLRDNIFLFSALETVGWREGEMAGAAGSEAGGLSAVLPLTDASSFFPLRETLAFSMASLFVLCKAESFGMMSKPRNVQNPRKGSV</sequence>
<gene>
    <name evidence="6" type="primary">Cpt1b_1</name>
    <name evidence="6" type="ORF">E2C01_007778</name>
</gene>
<dbReference type="InterPro" id="IPR000542">
    <property type="entry name" value="Carn_acyl_trans"/>
</dbReference>
<proteinExistence type="predicted"/>
<dbReference type="InterPro" id="IPR032476">
    <property type="entry name" value="CPT_N"/>
</dbReference>
<feature type="domain" description="Carnitine O-palmitoyltransferase N-terminal" evidence="5">
    <location>
        <begin position="1"/>
        <end position="46"/>
    </location>
</feature>
<evidence type="ECO:0000259" key="4">
    <source>
        <dbReference type="Pfam" id="PF00755"/>
    </source>
</evidence>
<evidence type="ECO:0000256" key="3">
    <source>
        <dbReference type="ARBA" id="ARBA00023315"/>
    </source>
</evidence>
<accession>A0A5B7CZ04</accession>
<evidence type="ECO:0000259" key="5">
    <source>
        <dbReference type="Pfam" id="PF16484"/>
    </source>
</evidence>
<dbReference type="PANTHER" id="PTHR22589:SF31">
    <property type="entry name" value="CARNITINE O-PALMITOYLTRANSFERASE"/>
    <property type="match status" value="1"/>
</dbReference>
<keyword evidence="3" id="KW-0012">Acyltransferase</keyword>
<dbReference type="PANTHER" id="PTHR22589">
    <property type="entry name" value="CARNITINE O-ACYLTRANSFERASE"/>
    <property type="match status" value="1"/>
</dbReference>
<dbReference type="GO" id="GO:0005739">
    <property type="term" value="C:mitochondrion"/>
    <property type="evidence" value="ECO:0007669"/>
    <property type="project" value="TreeGrafter"/>
</dbReference>